<feature type="domain" description="Transcription regulator PadR N-terminal" evidence="2">
    <location>
        <begin position="15"/>
        <end position="89"/>
    </location>
</feature>
<evidence type="ECO:0000313" key="3">
    <source>
        <dbReference type="EMBL" id="NVM93323.1"/>
    </source>
</evidence>
<keyword evidence="1" id="KW-0175">Coiled coil</keyword>
<keyword evidence="4" id="KW-1185">Reference proteome</keyword>
<dbReference type="PANTHER" id="PTHR43252">
    <property type="entry name" value="TRANSCRIPTIONAL REGULATOR YQJI"/>
    <property type="match status" value="1"/>
</dbReference>
<evidence type="ECO:0000313" key="4">
    <source>
        <dbReference type="Proteomes" id="UP000543556"/>
    </source>
</evidence>
<name>A0A7Y7LY33_9MICC</name>
<dbReference type="Pfam" id="PF03551">
    <property type="entry name" value="PadR"/>
    <property type="match status" value="1"/>
</dbReference>
<comment type="caution">
    <text evidence="3">The sequence shown here is derived from an EMBL/GenBank/DDBJ whole genome shotgun (WGS) entry which is preliminary data.</text>
</comment>
<dbReference type="PANTHER" id="PTHR43252:SF2">
    <property type="entry name" value="TRANSCRIPTION REGULATOR, PADR-LIKE FAMILY"/>
    <property type="match status" value="1"/>
</dbReference>
<sequence>MAATRQLTPLGVAALGLLAERAMHPYEMYQLLIHRREDRLVKVRPGTLYHTVGRLAEADLVKAVGTEREGNRPERTTYAILPAGREALELRLKELLARPAAEYPSFPQAVAEAHNLPAGVVLELLAERLAALETSLAELETDARLARSRGVEQRFWMDVLYQRAMTGAELDWIRQLHSDITTGAMPWQAPASFDNPASNKL</sequence>
<gene>
    <name evidence="3" type="ORF">G6034_00085</name>
</gene>
<organism evidence="3 4">
    <name type="scientific">Arthrobacter wenxiniae</name>
    <dbReference type="NCBI Taxonomy" id="2713570"/>
    <lineage>
        <taxon>Bacteria</taxon>
        <taxon>Bacillati</taxon>
        <taxon>Actinomycetota</taxon>
        <taxon>Actinomycetes</taxon>
        <taxon>Micrococcales</taxon>
        <taxon>Micrococcaceae</taxon>
        <taxon>Arthrobacter</taxon>
    </lineage>
</organism>
<evidence type="ECO:0000259" key="2">
    <source>
        <dbReference type="Pfam" id="PF03551"/>
    </source>
</evidence>
<dbReference type="Proteomes" id="UP000543556">
    <property type="component" value="Unassembled WGS sequence"/>
</dbReference>
<dbReference type="AlphaFoldDB" id="A0A7Y7LY33"/>
<evidence type="ECO:0000256" key="1">
    <source>
        <dbReference type="SAM" id="Coils"/>
    </source>
</evidence>
<dbReference type="EMBL" id="JAAMFM010000001">
    <property type="protein sequence ID" value="NVM93323.1"/>
    <property type="molecule type" value="Genomic_DNA"/>
</dbReference>
<reference evidence="3 4" key="1">
    <citation type="submission" date="2020-02" db="EMBL/GenBank/DDBJ databases">
        <title>Genome sequence of strain AETb3-4.</title>
        <authorList>
            <person name="Gao J."/>
            <person name="Zhang X."/>
        </authorList>
    </citation>
    <scope>NUCLEOTIDE SEQUENCE [LARGE SCALE GENOMIC DNA]</scope>
    <source>
        <strain evidence="3 4">AETb3-4</strain>
    </source>
</reference>
<proteinExistence type="predicted"/>
<dbReference type="InterPro" id="IPR036388">
    <property type="entry name" value="WH-like_DNA-bd_sf"/>
</dbReference>
<accession>A0A7Y7LY33</accession>
<dbReference type="InterPro" id="IPR036390">
    <property type="entry name" value="WH_DNA-bd_sf"/>
</dbReference>
<dbReference type="SUPFAM" id="SSF46785">
    <property type="entry name" value="Winged helix' DNA-binding domain"/>
    <property type="match status" value="1"/>
</dbReference>
<feature type="coiled-coil region" evidence="1">
    <location>
        <begin position="122"/>
        <end position="149"/>
    </location>
</feature>
<dbReference type="RefSeq" id="WP_176633069.1">
    <property type="nucleotide sequence ID" value="NZ_JAAMFM010000001.1"/>
</dbReference>
<dbReference type="InterPro" id="IPR005149">
    <property type="entry name" value="Tscrpt_reg_PadR_N"/>
</dbReference>
<protein>
    <submittedName>
        <fullName evidence="3">PadR family transcriptional regulator</fullName>
    </submittedName>
</protein>
<dbReference type="Gene3D" id="1.10.10.10">
    <property type="entry name" value="Winged helix-like DNA-binding domain superfamily/Winged helix DNA-binding domain"/>
    <property type="match status" value="1"/>
</dbReference>